<feature type="compositionally biased region" description="Basic and acidic residues" evidence="1">
    <location>
        <begin position="8"/>
        <end position="20"/>
    </location>
</feature>
<dbReference type="HOGENOM" id="CLU_2942562_0_0_1"/>
<dbReference type="KEGG" id="pno:SNOG_09206"/>
<dbReference type="EMBL" id="CH445338">
    <property type="protein sequence ID" value="EAT83398.1"/>
    <property type="molecule type" value="Genomic_DNA"/>
</dbReference>
<dbReference type="GeneID" id="5976406"/>
<proteinExistence type="predicted"/>
<protein>
    <submittedName>
        <fullName evidence="2">Uncharacterized protein</fullName>
    </submittedName>
</protein>
<dbReference type="AlphaFoldDB" id="Q0UGA8"/>
<name>Q0UGA8_PHANO</name>
<feature type="compositionally biased region" description="Basic residues" evidence="1">
    <location>
        <begin position="35"/>
        <end position="50"/>
    </location>
</feature>
<accession>Q0UGA8</accession>
<sequence>MPSYSYPLRKDNSDELRDRGPGSVSISITQPTQRQKQKHITQRPQSHKPLRLPSLNLKIA</sequence>
<evidence type="ECO:0000313" key="2">
    <source>
        <dbReference type="EMBL" id="EAT83398.1"/>
    </source>
</evidence>
<dbReference type="InParanoid" id="Q0UGA8"/>
<gene>
    <name evidence="2" type="ORF">SNOG_09206</name>
</gene>
<organism evidence="2 3">
    <name type="scientific">Phaeosphaeria nodorum (strain SN15 / ATCC MYA-4574 / FGSC 10173)</name>
    <name type="common">Glume blotch fungus</name>
    <name type="synonym">Parastagonospora nodorum</name>
    <dbReference type="NCBI Taxonomy" id="321614"/>
    <lineage>
        <taxon>Eukaryota</taxon>
        <taxon>Fungi</taxon>
        <taxon>Dikarya</taxon>
        <taxon>Ascomycota</taxon>
        <taxon>Pezizomycotina</taxon>
        <taxon>Dothideomycetes</taxon>
        <taxon>Pleosporomycetidae</taxon>
        <taxon>Pleosporales</taxon>
        <taxon>Pleosporineae</taxon>
        <taxon>Phaeosphaeriaceae</taxon>
        <taxon>Parastagonospora</taxon>
    </lineage>
</organism>
<evidence type="ECO:0000256" key="1">
    <source>
        <dbReference type="SAM" id="MobiDB-lite"/>
    </source>
</evidence>
<evidence type="ECO:0000313" key="3">
    <source>
        <dbReference type="Proteomes" id="UP000001055"/>
    </source>
</evidence>
<dbReference type="RefSeq" id="XP_001799505.1">
    <property type="nucleotide sequence ID" value="XM_001799453.1"/>
</dbReference>
<dbReference type="Proteomes" id="UP000001055">
    <property type="component" value="Unassembled WGS sequence"/>
</dbReference>
<feature type="compositionally biased region" description="Polar residues" evidence="1">
    <location>
        <begin position="24"/>
        <end position="34"/>
    </location>
</feature>
<reference evidence="3" key="1">
    <citation type="journal article" date="2007" name="Plant Cell">
        <title>Dothideomycete-plant interactions illuminated by genome sequencing and EST analysis of the wheat pathogen Stagonospora nodorum.</title>
        <authorList>
            <person name="Hane J.K."/>
            <person name="Lowe R.G."/>
            <person name="Solomon P.S."/>
            <person name="Tan K.C."/>
            <person name="Schoch C.L."/>
            <person name="Spatafora J.W."/>
            <person name="Crous P.W."/>
            <person name="Kodira C."/>
            <person name="Birren B.W."/>
            <person name="Galagan J.E."/>
            <person name="Torriani S.F."/>
            <person name="McDonald B.A."/>
            <person name="Oliver R.P."/>
        </authorList>
    </citation>
    <scope>NUCLEOTIDE SEQUENCE [LARGE SCALE GENOMIC DNA]</scope>
    <source>
        <strain evidence="3">SN15 / ATCC MYA-4574 / FGSC 10173</strain>
    </source>
</reference>
<feature type="region of interest" description="Disordered" evidence="1">
    <location>
        <begin position="1"/>
        <end position="60"/>
    </location>
</feature>